<dbReference type="GO" id="GO:0051539">
    <property type="term" value="F:4 iron, 4 sulfur cluster binding"/>
    <property type="evidence" value="ECO:0007669"/>
    <property type="project" value="UniProtKB-UniRule"/>
</dbReference>
<comment type="caution">
    <text evidence="17">The sequence shown here is derived from an EMBL/GenBank/DDBJ whole genome shotgun (WGS) entry which is preliminary data.</text>
</comment>
<feature type="binding site" evidence="13 14">
    <location>
        <position position="113"/>
    </location>
    <ligand>
        <name>[4Fe-4S] cluster</name>
        <dbReference type="ChEBI" id="CHEBI:49883"/>
        <label>2</label>
    </ligand>
</feature>
<dbReference type="InterPro" id="IPR016463">
    <property type="entry name" value="RnfB/RsxB_Proteobac"/>
</dbReference>
<comment type="cofactor">
    <cofactor evidence="13 14">
        <name>[4Fe-4S] cluster</name>
        <dbReference type="ChEBI" id="CHEBI:49883"/>
    </cofactor>
    <text evidence="13 14">Binds 3 [4Fe-4S] clusters.</text>
</comment>
<evidence type="ECO:0000259" key="15">
    <source>
        <dbReference type="PROSITE" id="PS51379"/>
    </source>
</evidence>
<comment type="similarity">
    <text evidence="13">Belongs to the 4Fe4S bacterial-type ferredoxin family. RnfB subfamily.</text>
</comment>
<dbReference type="OrthoDB" id="9789936at2"/>
<evidence type="ECO:0000256" key="4">
    <source>
        <dbReference type="ARBA" id="ARBA00022519"/>
    </source>
</evidence>
<dbReference type="PROSITE" id="PS51656">
    <property type="entry name" value="4FE4S"/>
    <property type="match status" value="1"/>
</dbReference>
<feature type="binding site" evidence="13 14">
    <location>
        <position position="146"/>
    </location>
    <ligand>
        <name>[4Fe-4S] cluster</name>
        <dbReference type="ChEBI" id="CHEBI:49883"/>
        <label>3</label>
    </ligand>
</feature>
<evidence type="ECO:0000256" key="5">
    <source>
        <dbReference type="ARBA" id="ARBA00022723"/>
    </source>
</evidence>
<evidence type="ECO:0000256" key="6">
    <source>
        <dbReference type="ARBA" id="ARBA00022737"/>
    </source>
</evidence>
<feature type="binding site" evidence="13 14">
    <location>
        <position position="119"/>
    </location>
    <ligand>
        <name>[4Fe-4S] cluster</name>
        <dbReference type="ChEBI" id="CHEBI:49883"/>
        <label>2</label>
    </ligand>
</feature>
<keyword evidence="2 13" id="KW-1003">Cell membrane</keyword>
<feature type="domain" description="4Fe-4S" evidence="16">
    <location>
        <begin position="29"/>
        <end position="88"/>
    </location>
</feature>
<keyword evidence="5 13" id="KW-0479">Metal-binding</keyword>
<keyword evidence="4 13" id="KW-0997">Cell inner membrane</keyword>
<dbReference type="Proteomes" id="UP000310016">
    <property type="component" value="Unassembled WGS sequence"/>
</dbReference>
<feature type="binding site" evidence="13 14">
    <location>
        <position position="46"/>
    </location>
    <ligand>
        <name>[4Fe-4S] cluster</name>
        <dbReference type="ChEBI" id="CHEBI:49883"/>
        <label>1</label>
    </ligand>
</feature>
<feature type="binding site" evidence="13 14">
    <location>
        <position position="153"/>
    </location>
    <ligand>
        <name>[4Fe-4S] cluster</name>
        <dbReference type="ChEBI" id="CHEBI:49883"/>
        <label>2</label>
    </ligand>
</feature>
<feature type="domain" description="4Fe-4S ferredoxin-type" evidence="15">
    <location>
        <begin position="104"/>
        <end position="133"/>
    </location>
</feature>
<keyword evidence="1 13" id="KW-0813">Transport</keyword>
<comment type="subunit">
    <text evidence="13">The complex is composed of six subunits: RnfA, RnfB, RnfC, RnfD, RnfE and RnfG.</text>
</comment>
<dbReference type="PROSITE" id="PS00198">
    <property type="entry name" value="4FE4S_FER_1"/>
    <property type="match status" value="2"/>
</dbReference>
<feature type="domain" description="4Fe-4S ferredoxin-type" evidence="15">
    <location>
        <begin position="134"/>
        <end position="163"/>
    </location>
</feature>
<evidence type="ECO:0000256" key="2">
    <source>
        <dbReference type="ARBA" id="ARBA00022475"/>
    </source>
</evidence>
<dbReference type="AlphaFoldDB" id="A0A4U0PCS8"/>
<comment type="subcellular location">
    <subcellularLocation>
        <location evidence="13">Cell inner membrane</location>
    </subcellularLocation>
</comment>
<feature type="binding site" evidence="13 14">
    <location>
        <position position="149"/>
    </location>
    <ligand>
        <name>[4Fe-4S] cluster</name>
        <dbReference type="ChEBI" id="CHEBI:49883"/>
        <label>3</label>
    </ligand>
</feature>
<keyword evidence="3 13" id="KW-0004">4Fe-4S</keyword>
<dbReference type="InterPro" id="IPR050294">
    <property type="entry name" value="RnfB_subfamily"/>
</dbReference>
<keyword evidence="9 13" id="KW-0408">Iron</keyword>
<evidence type="ECO:0000313" key="18">
    <source>
        <dbReference type="Proteomes" id="UP000310016"/>
    </source>
</evidence>
<keyword evidence="8 13" id="KW-0249">Electron transport</keyword>
<dbReference type="Gene3D" id="3.30.70.20">
    <property type="match status" value="1"/>
</dbReference>
<dbReference type="Pfam" id="PF04060">
    <property type="entry name" value="FeS"/>
    <property type="match status" value="1"/>
</dbReference>
<feature type="binding site" evidence="13 14">
    <location>
        <position position="123"/>
    </location>
    <ligand>
        <name>[4Fe-4S] cluster</name>
        <dbReference type="ChEBI" id="CHEBI:49883"/>
        <label>3</label>
    </ligand>
</feature>
<feature type="binding site" evidence="13 14">
    <location>
        <position position="54"/>
    </location>
    <ligand>
        <name>[4Fe-4S] cluster</name>
        <dbReference type="ChEBI" id="CHEBI:49883"/>
        <label>1</label>
    </ligand>
</feature>
<dbReference type="SUPFAM" id="SSF54862">
    <property type="entry name" value="4Fe-4S ferredoxins"/>
    <property type="match status" value="1"/>
</dbReference>
<dbReference type="InterPro" id="IPR010207">
    <property type="entry name" value="Elect_transpt_cplx_RnfB/RsxB"/>
</dbReference>
<proteinExistence type="inferred from homology"/>
<evidence type="ECO:0000256" key="14">
    <source>
        <dbReference type="PIRSR" id="PIRSR005784-1"/>
    </source>
</evidence>
<dbReference type="PANTHER" id="PTHR42859:SF3">
    <property type="entry name" value="ION-TRANSLOCATING OXIDOREDUCTASE COMPLEX SUBUNIT B"/>
    <property type="match status" value="1"/>
</dbReference>
<dbReference type="PANTHER" id="PTHR42859">
    <property type="entry name" value="OXIDOREDUCTASE"/>
    <property type="match status" value="1"/>
</dbReference>
<protein>
    <recommendedName>
        <fullName evidence="12 13">Ion-translocating oxidoreductase complex subunit B</fullName>
        <ecNumber evidence="13">7.-.-.-</ecNumber>
    </recommendedName>
    <alternativeName>
        <fullName evidence="13">Rnf electron transport complex subunit B</fullName>
    </alternativeName>
</protein>
<dbReference type="EMBL" id="SUMF01000038">
    <property type="protein sequence ID" value="TJZ65389.1"/>
    <property type="molecule type" value="Genomic_DNA"/>
</dbReference>
<gene>
    <name evidence="17" type="primary">rsxB</name>
    <name evidence="13" type="synonym">rnfB</name>
    <name evidence="17" type="ORF">FAZ21_18370</name>
</gene>
<feature type="binding site" evidence="13 14">
    <location>
        <position position="49"/>
    </location>
    <ligand>
        <name>[4Fe-4S] cluster</name>
        <dbReference type="ChEBI" id="CHEBI:49883"/>
        <label>1</label>
    </ligand>
</feature>
<evidence type="ECO:0000259" key="16">
    <source>
        <dbReference type="PROSITE" id="PS51656"/>
    </source>
</evidence>
<reference evidence="17 18" key="1">
    <citation type="submission" date="2019-04" db="EMBL/GenBank/DDBJ databases">
        <title>Chitiniphilus eburnea sp. nov., a novel chitinolytic bacterium isolated from aquaculture sludge.</title>
        <authorList>
            <person name="Sheng M."/>
        </authorList>
    </citation>
    <scope>NUCLEOTIDE SEQUENCE [LARGE SCALE GENOMIC DNA]</scope>
    <source>
        <strain evidence="17 18">HX-2-15</strain>
    </source>
</reference>
<dbReference type="GO" id="GO:0009055">
    <property type="term" value="F:electron transfer activity"/>
    <property type="evidence" value="ECO:0007669"/>
    <property type="project" value="InterPro"/>
</dbReference>
<feature type="region of interest" description="Hydrophobic" evidence="13">
    <location>
        <begin position="1"/>
        <end position="23"/>
    </location>
</feature>
<dbReference type="EC" id="7.-.-.-" evidence="13"/>
<evidence type="ECO:0000256" key="9">
    <source>
        <dbReference type="ARBA" id="ARBA00023004"/>
    </source>
</evidence>
<evidence type="ECO:0000313" key="17">
    <source>
        <dbReference type="EMBL" id="TJZ65389.1"/>
    </source>
</evidence>
<dbReference type="Gene3D" id="1.10.15.40">
    <property type="entry name" value="Electron transport complex subunit B, putative Fe-S cluster"/>
    <property type="match status" value="1"/>
</dbReference>
<organism evidence="17 18">
    <name type="scientific">Chitiniphilus eburneus</name>
    <dbReference type="NCBI Taxonomy" id="2571148"/>
    <lineage>
        <taxon>Bacteria</taxon>
        <taxon>Pseudomonadati</taxon>
        <taxon>Pseudomonadota</taxon>
        <taxon>Betaproteobacteria</taxon>
        <taxon>Neisseriales</taxon>
        <taxon>Chitinibacteraceae</taxon>
        <taxon>Chitiniphilus</taxon>
    </lineage>
</organism>
<keyword evidence="11 13" id="KW-0472">Membrane</keyword>
<dbReference type="GO" id="GO:0046872">
    <property type="term" value="F:metal ion binding"/>
    <property type="evidence" value="ECO:0007669"/>
    <property type="project" value="UniProtKB-KW"/>
</dbReference>
<evidence type="ECO:0000256" key="1">
    <source>
        <dbReference type="ARBA" id="ARBA00022448"/>
    </source>
</evidence>
<keyword evidence="18" id="KW-1185">Reference proteome</keyword>
<dbReference type="NCBIfam" id="NF003475">
    <property type="entry name" value="PRK05113.1"/>
    <property type="match status" value="1"/>
</dbReference>
<sequence length="183" mass="19379">MLLALCVMAGLALLLGAVLGFAAIRFRVEDDPLVDKIDAILPQTQCAQCGYPGCRPYATAIANDEADINQCPPGGDDGIRQLADLLGREFKPLNAENGVEKPKSVAVIDENVCIGCTLCIQACPVDAIVGAAKHMHTVIASECTGCELCIAPCPVDCIDMAPLGETPASWKWRYPLALLKVVQ</sequence>
<dbReference type="InterPro" id="IPR007202">
    <property type="entry name" value="4Fe-4S_dom"/>
</dbReference>
<dbReference type="Pfam" id="PF14697">
    <property type="entry name" value="Fer4_21"/>
    <property type="match status" value="1"/>
</dbReference>
<evidence type="ECO:0000256" key="11">
    <source>
        <dbReference type="ARBA" id="ARBA00023136"/>
    </source>
</evidence>
<dbReference type="PROSITE" id="PS51379">
    <property type="entry name" value="4FE4S_FER_2"/>
    <property type="match status" value="2"/>
</dbReference>
<dbReference type="NCBIfam" id="TIGR01944">
    <property type="entry name" value="rnfB"/>
    <property type="match status" value="1"/>
</dbReference>
<dbReference type="InterPro" id="IPR017896">
    <property type="entry name" value="4Fe4S_Fe-S-bd"/>
</dbReference>
<evidence type="ECO:0000256" key="3">
    <source>
        <dbReference type="ARBA" id="ARBA00022485"/>
    </source>
</evidence>
<evidence type="ECO:0000256" key="12">
    <source>
        <dbReference type="ARBA" id="ARBA00067794"/>
    </source>
</evidence>
<evidence type="ECO:0000256" key="13">
    <source>
        <dbReference type="HAMAP-Rule" id="MF_00463"/>
    </source>
</evidence>
<dbReference type="HAMAP" id="MF_00463">
    <property type="entry name" value="RsxB_RnfB"/>
    <property type="match status" value="1"/>
</dbReference>
<keyword evidence="10 13" id="KW-0411">Iron-sulfur</keyword>
<dbReference type="FunFam" id="1.10.15.40:FF:000001">
    <property type="entry name" value="Ion-translocating oxidoreductase complex subunit B"/>
    <property type="match status" value="1"/>
</dbReference>
<comment type="function">
    <text evidence="13">Part of a membrane-bound complex that couples electron transfer with translocation of ions across the membrane.</text>
</comment>
<feature type="binding site" evidence="13 14">
    <location>
        <position position="71"/>
    </location>
    <ligand>
        <name>[4Fe-4S] cluster</name>
        <dbReference type="ChEBI" id="CHEBI:49883"/>
        <label>1</label>
    </ligand>
</feature>
<accession>A0A4U0PCS8</accession>
<keyword evidence="7 13" id="KW-1278">Translocase</keyword>
<evidence type="ECO:0000256" key="8">
    <source>
        <dbReference type="ARBA" id="ARBA00022982"/>
    </source>
</evidence>
<evidence type="ECO:0000256" key="7">
    <source>
        <dbReference type="ARBA" id="ARBA00022967"/>
    </source>
</evidence>
<keyword evidence="6 13" id="KW-0677">Repeat</keyword>
<evidence type="ECO:0000256" key="10">
    <source>
        <dbReference type="ARBA" id="ARBA00023014"/>
    </source>
</evidence>
<dbReference type="PIRSF" id="PIRSF005784">
    <property type="entry name" value="Elect_transpt_RnfB"/>
    <property type="match status" value="1"/>
</dbReference>
<name>A0A4U0PCS8_9NEIS</name>
<dbReference type="GO" id="GO:0022900">
    <property type="term" value="P:electron transport chain"/>
    <property type="evidence" value="ECO:0007669"/>
    <property type="project" value="UniProtKB-UniRule"/>
</dbReference>
<comment type="caution">
    <text evidence="13">Lacks conserved residue(s) required for the propagation of feature annotation.</text>
</comment>
<feature type="binding site" evidence="13 14">
    <location>
        <position position="143"/>
    </location>
    <ligand>
        <name>[4Fe-4S] cluster</name>
        <dbReference type="ChEBI" id="CHEBI:49883"/>
        <label>3</label>
    </ligand>
</feature>
<dbReference type="InterPro" id="IPR017900">
    <property type="entry name" value="4Fe4S_Fe_S_CS"/>
</dbReference>
<feature type="binding site" evidence="13 14">
    <location>
        <position position="116"/>
    </location>
    <ligand>
        <name>[4Fe-4S] cluster</name>
        <dbReference type="ChEBI" id="CHEBI:49883"/>
        <label>2</label>
    </ligand>
</feature>
<dbReference type="GO" id="GO:0005886">
    <property type="term" value="C:plasma membrane"/>
    <property type="evidence" value="ECO:0007669"/>
    <property type="project" value="UniProtKB-SubCell"/>
</dbReference>